<dbReference type="InterPro" id="IPR025202">
    <property type="entry name" value="PLD-like_dom"/>
</dbReference>
<evidence type="ECO:0000256" key="2">
    <source>
        <dbReference type="ARBA" id="ARBA00008664"/>
    </source>
</evidence>
<dbReference type="CDD" id="cd00138">
    <property type="entry name" value="PLDc_SF"/>
    <property type="match status" value="1"/>
</dbReference>
<reference evidence="9" key="1">
    <citation type="submission" date="2020-02" db="EMBL/GenBank/DDBJ databases">
        <authorList>
            <person name="Meier V. D."/>
        </authorList>
    </citation>
    <scope>NUCLEOTIDE SEQUENCE</scope>
    <source>
        <strain evidence="9">AVDCRST_MAG72</strain>
    </source>
</reference>
<evidence type="ECO:0000259" key="8">
    <source>
        <dbReference type="Pfam" id="PF13091"/>
    </source>
</evidence>
<organism evidence="9">
    <name type="scientific">uncultured Nocardioidaceae bacterium</name>
    <dbReference type="NCBI Taxonomy" id="253824"/>
    <lineage>
        <taxon>Bacteria</taxon>
        <taxon>Bacillati</taxon>
        <taxon>Actinomycetota</taxon>
        <taxon>Actinomycetes</taxon>
        <taxon>Propionibacteriales</taxon>
        <taxon>Nocardioidaceae</taxon>
        <taxon>environmental samples</taxon>
    </lineage>
</organism>
<evidence type="ECO:0000256" key="5">
    <source>
        <dbReference type="ARBA" id="ARBA00022963"/>
    </source>
</evidence>
<dbReference type="PANTHER" id="PTHR43856:SF1">
    <property type="entry name" value="MITOCHONDRIAL CARDIOLIPIN HYDROLASE"/>
    <property type="match status" value="1"/>
</dbReference>
<protein>
    <recommendedName>
        <fullName evidence="3">phospholipase D</fullName>
        <ecNumber evidence="3">3.1.4.4</ecNumber>
    </recommendedName>
</protein>
<dbReference type="GO" id="GO:0004630">
    <property type="term" value="F:phospholipase D activity"/>
    <property type="evidence" value="ECO:0007669"/>
    <property type="project" value="UniProtKB-EC"/>
</dbReference>
<keyword evidence="5" id="KW-0442">Lipid degradation</keyword>
<comment type="catalytic activity">
    <reaction evidence="1">
        <text>a 1,2-diacyl-sn-glycero-3-phosphocholine + H2O = a 1,2-diacyl-sn-glycero-3-phosphate + choline + H(+)</text>
        <dbReference type="Rhea" id="RHEA:14445"/>
        <dbReference type="ChEBI" id="CHEBI:15354"/>
        <dbReference type="ChEBI" id="CHEBI:15377"/>
        <dbReference type="ChEBI" id="CHEBI:15378"/>
        <dbReference type="ChEBI" id="CHEBI:57643"/>
        <dbReference type="ChEBI" id="CHEBI:58608"/>
        <dbReference type="EC" id="3.1.4.4"/>
    </reaction>
</comment>
<proteinExistence type="inferred from homology"/>
<gene>
    <name evidence="9" type="ORF">AVDCRST_MAG72-1433</name>
</gene>
<dbReference type="AlphaFoldDB" id="A0A6J4MAZ8"/>
<dbReference type="PANTHER" id="PTHR43856">
    <property type="entry name" value="CARDIOLIPIN HYDROLASE"/>
    <property type="match status" value="1"/>
</dbReference>
<feature type="signal peptide" evidence="7">
    <location>
        <begin position="1"/>
        <end position="28"/>
    </location>
</feature>
<name>A0A6J4MAZ8_9ACTN</name>
<feature type="chain" id="PRO_5027102195" description="phospholipase D" evidence="7">
    <location>
        <begin position="29"/>
        <end position="399"/>
    </location>
</feature>
<dbReference type="GO" id="GO:0016042">
    <property type="term" value="P:lipid catabolic process"/>
    <property type="evidence" value="ECO:0007669"/>
    <property type="project" value="UniProtKB-KW"/>
</dbReference>
<keyword evidence="6" id="KW-0443">Lipid metabolism</keyword>
<keyword evidence="7" id="KW-0732">Signal</keyword>
<dbReference type="Pfam" id="PF13091">
    <property type="entry name" value="PLDc_2"/>
    <property type="match status" value="1"/>
</dbReference>
<sequence length="399" mass="44896">MLARLRLLPTAVSAVLAVALVVALPASAASAYSPSDGPTFNNPKGNEAAKFRLLRRVERTIASTPRGHTIRIATYLMDRKITADRLIKAHRRGVNVKIVMDDGIKSAPSRRLRRVLGTNINHRSYARFCRNSCRGTRGQMHSKIYMFSRAGGVNDVVMVSSANLNNGGARLGWNDLFTMTRKKRLYDKYLSIHQQMAKDRPVQPPGKRYQVSRVGRFESHFFPKPGVTRASDPVYRAMSRIHCRGVRGGAGRHGRTAVNVSMFWWSGDRGMYLARRLLALQREGCRISVTYGAPSNKVAAVLRRAAWRGKIALYDSRQHRNNDGIVDLRVHTKYMLVNGHYATDHSAWKIFTGTANWSTGSLTGGDEVMLRVNSRPGYRRYINHYDFVRNRGARKIGRG</sequence>
<feature type="domain" description="Phospholipase D-like" evidence="8">
    <location>
        <begin position="68"/>
        <end position="189"/>
    </location>
</feature>
<dbReference type="GO" id="GO:0016891">
    <property type="term" value="F:RNA endonuclease activity producing 5'-phosphomonoesters, hydrolytic mechanism"/>
    <property type="evidence" value="ECO:0007669"/>
    <property type="project" value="TreeGrafter"/>
</dbReference>
<keyword evidence="4" id="KW-0378">Hydrolase</keyword>
<evidence type="ECO:0000256" key="3">
    <source>
        <dbReference type="ARBA" id="ARBA00012027"/>
    </source>
</evidence>
<comment type="similarity">
    <text evidence="2">Belongs to the phospholipase D family.</text>
</comment>
<dbReference type="InterPro" id="IPR051406">
    <property type="entry name" value="PLD_domain"/>
</dbReference>
<accession>A0A6J4MAZ8</accession>
<evidence type="ECO:0000256" key="4">
    <source>
        <dbReference type="ARBA" id="ARBA00022801"/>
    </source>
</evidence>
<evidence type="ECO:0000256" key="6">
    <source>
        <dbReference type="ARBA" id="ARBA00023098"/>
    </source>
</evidence>
<dbReference type="Gene3D" id="3.30.870.10">
    <property type="entry name" value="Endonuclease Chain A"/>
    <property type="match status" value="2"/>
</dbReference>
<dbReference type="EMBL" id="CADCUJ010000059">
    <property type="protein sequence ID" value="CAA9350580.1"/>
    <property type="molecule type" value="Genomic_DNA"/>
</dbReference>
<evidence type="ECO:0000256" key="1">
    <source>
        <dbReference type="ARBA" id="ARBA00000798"/>
    </source>
</evidence>
<evidence type="ECO:0000313" key="9">
    <source>
        <dbReference type="EMBL" id="CAA9350580.1"/>
    </source>
</evidence>
<dbReference type="EC" id="3.1.4.4" evidence="3"/>
<dbReference type="SUPFAM" id="SSF56024">
    <property type="entry name" value="Phospholipase D/nuclease"/>
    <property type="match status" value="2"/>
</dbReference>
<evidence type="ECO:0000256" key="7">
    <source>
        <dbReference type="SAM" id="SignalP"/>
    </source>
</evidence>